<dbReference type="PROSITE" id="PS50005">
    <property type="entry name" value="TPR"/>
    <property type="match status" value="1"/>
</dbReference>
<evidence type="ECO:0000256" key="1">
    <source>
        <dbReference type="PROSITE-ProRule" id="PRU00339"/>
    </source>
</evidence>
<dbReference type="Proteomes" id="UP001589758">
    <property type="component" value="Unassembled WGS sequence"/>
</dbReference>
<evidence type="ECO:0000313" key="2">
    <source>
        <dbReference type="EMBL" id="MFC0180481.1"/>
    </source>
</evidence>
<gene>
    <name evidence="2" type="ORF">ACFFIT_10375</name>
</gene>
<keyword evidence="3" id="KW-1185">Reference proteome</keyword>
<feature type="repeat" description="TPR" evidence="1">
    <location>
        <begin position="708"/>
        <end position="741"/>
    </location>
</feature>
<reference evidence="2 3" key="1">
    <citation type="submission" date="2024-09" db="EMBL/GenBank/DDBJ databases">
        <authorList>
            <person name="Sun Q."/>
            <person name="Mori K."/>
        </authorList>
    </citation>
    <scope>NUCLEOTIDE SEQUENCE [LARGE SCALE GENOMIC DNA]</scope>
    <source>
        <strain evidence="2 3">CCM 8545</strain>
    </source>
</reference>
<keyword evidence="1" id="KW-0802">TPR repeat</keyword>
<sequence>MTTNAVLTGQALIEWLKAQLNFFYNNPEGLESQDLINILKGALESTECLPDTPESLFDYHRLYIAINESEAAIKMLEQFENSIFNSLDNLEQSYFSIMVSYWKTNLFATVDKNKFISQSAILIDKMFAYPNREDIDFIWEKLIDGCAFLGLWDIYRKYYRLKIEFNPIFAENSSHYNEGQLTILIQDCRSFSNEGRKDEALNSARKVIDLLKESTNKSEISEQIWIDNANAIVHFVPEVIDEMISHINQFLHDDWHIAKKRDLNIKVSQIEARKKYAENKLDEAITIGLESNYQLSIDRNYYFTLSLIDWLIEANQMIKAARIAMNAVLWDLNRVNNYAVELAFKYKSVHPLVEWYVILCFYYDELIQNASNEQASVYPISKTQLEMYQVGFQEAYEAAKNLDAQHPSLQVLDLYLLRQRKSQIGEKEYHQEIIQKCETYFSNPSNFRSKSNICAYYRSKAYIEGIESVLSGEIIMASDATENFLVATDLFLSDDEWAHYVDNRREIACLQVKFQQFAKKQFETFFESGVGHFRDANIHNYSMLLRNICVELCENYYRTPEELIESSKLAIELSHMAISISSFAEHYYGVFVAYENLKDENAMIDSAEKLWQYSVKYGFSRFMPQKIANKIVRFLHTQGRYKEIQIWMQRLEQWYSYLDEAQKKEQQESYFFNRIYLLSHIVSIQPEESALWLEKEINSNPPYWENDETTALNIACIYRDLNQMDKAIEFYQLAIEIAKKYDYQPVIEVAERNLETIRINQQANKQISQKPWWKFW</sequence>
<accession>A0ABV6CDZ0</accession>
<proteinExistence type="predicted"/>
<dbReference type="EMBL" id="JBHLXE010000101">
    <property type="protein sequence ID" value="MFC0180481.1"/>
    <property type="molecule type" value="Genomic_DNA"/>
</dbReference>
<dbReference type="InterPro" id="IPR019734">
    <property type="entry name" value="TPR_rpt"/>
</dbReference>
<dbReference type="RefSeq" id="WP_385877600.1">
    <property type="nucleotide sequence ID" value="NZ_JBHLXE010000101.1"/>
</dbReference>
<dbReference type="SMART" id="SM00028">
    <property type="entry name" value="TPR"/>
    <property type="match status" value="1"/>
</dbReference>
<dbReference type="Gene3D" id="1.25.40.10">
    <property type="entry name" value="Tetratricopeptide repeat domain"/>
    <property type="match status" value="1"/>
</dbReference>
<evidence type="ECO:0000313" key="3">
    <source>
        <dbReference type="Proteomes" id="UP001589758"/>
    </source>
</evidence>
<protein>
    <submittedName>
        <fullName evidence="2">Tetratricopeptide repeat protein</fullName>
    </submittedName>
</protein>
<dbReference type="InterPro" id="IPR011990">
    <property type="entry name" value="TPR-like_helical_dom_sf"/>
</dbReference>
<dbReference type="Pfam" id="PF13181">
    <property type="entry name" value="TPR_8"/>
    <property type="match status" value="1"/>
</dbReference>
<name>A0ABV6CDZ0_9GAMM</name>
<organism evidence="2 3">
    <name type="scientific">Thorsellia kenyensis</name>
    <dbReference type="NCBI Taxonomy" id="1549888"/>
    <lineage>
        <taxon>Bacteria</taxon>
        <taxon>Pseudomonadati</taxon>
        <taxon>Pseudomonadota</taxon>
        <taxon>Gammaproteobacteria</taxon>
        <taxon>Enterobacterales</taxon>
        <taxon>Thorselliaceae</taxon>
        <taxon>Thorsellia</taxon>
    </lineage>
</organism>
<comment type="caution">
    <text evidence="2">The sequence shown here is derived from an EMBL/GenBank/DDBJ whole genome shotgun (WGS) entry which is preliminary data.</text>
</comment>